<feature type="transmembrane region" description="Helical" evidence="6">
    <location>
        <begin position="30"/>
        <end position="52"/>
    </location>
</feature>
<feature type="region of interest" description="Disordered" evidence="5">
    <location>
        <begin position="1"/>
        <end position="24"/>
    </location>
</feature>
<dbReference type="GO" id="GO:0009306">
    <property type="term" value="P:protein secretion"/>
    <property type="evidence" value="ECO:0007669"/>
    <property type="project" value="InterPro"/>
</dbReference>
<dbReference type="Pfam" id="PF04357">
    <property type="entry name" value="TamB"/>
    <property type="match status" value="1"/>
</dbReference>
<reference evidence="8 9" key="1">
    <citation type="submission" date="2010-08" db="EMBL/GenBank/DDBJ databases">
        <title>The draft genome of Desulfovibrio fructosovorans JJ.</title>
        <authorList>
            <consortium name="US DOE Joint Genome Institute (JGI-PGF)"/>
            <person name="Lucas S."/>
            <person name="Copeland A."/>
            <person name="Lapidus A."/>
            <person name="Cheng J.-F."/>
            <person name="Bruce D."/>
            <person name="Goodwin L."/>
            <person name="Pitluck S."/>
            <person name="Land M.L."/>
            <person name="Hauser L."/>
            <person name="Chang Y.-J."/>
            <person name="Jeffries C."/>
            <person name="Wall J.D."/>
            <person name="Stahl D.A."/>
            <person name="Arkin A.P."/>
            <person name="Dehal P."/>
            <person name="Stolyar S.M."/>
            <person name="Hazen T.C."/>
            <person name="Woyke T.J."/>
        </authorList>
    </citation>
    <scope>NUCLEOTIDE SEQUENCE [LARGE SCALE GENOMIC DNA]</scope>
    <source>
        <strain evidence="8 9">JJ</strain>
    </source>
</reference>
<evidence type="ECO:0000259" key="7">
    <source>
        <dbReference type="Pfam" id="PF04357"/>
    </source>
</evidence>
<evidence type="ECO:0000313" key="8">
    <source>
        <dbReference type="EMBL" id="EFL49919.1"/>
    </source>
</evidence>
<keyword evidence="9" id="KW-1185">Reference proteome</keyword>
<evidence type="ECO:0000256" key="6">
    <source>
        <dbReference type="SAM" id="Phobius"/>
    </source>
</evidence>
<feature type="domain" description="Translocation and assembly module TamB C-terminal" evidence="7">
    <location>
        <begin position="1138"/>
        <end position="1487"/>
    </location>
</feature>
<comment type="subcellular location">
    <subcellularLocation>
        <location evidence="1">Membrane</location>
        <topology evidence="1">Single-pass membrane protein</topology>
    </subcellularLocation>
</comment>
<keyword evidence="4 6" id="KW-0472">Membrane</keyword>
<organism evidence="8 9">
    <name type="scientific">Solidesulfovibrio fructosivorans JJ]</name>
    <dbReference type="NCBI Taxonomy" id="596151"/>
    <lineage>
        <taxon>Bacteria</taxon>
        <taxon>Pseudomonadati</taxon>
        <taxon>Thermodesulfobacteriota</taxon>
        <taxon>Desulfovibrionia</taxon>
        <taxon>Desulfovibrionales</taxon>
        <taxon>Desulfovibrionaceae</taxon>
        <taxon>Solidesulfovibrio</taxon>
    </lineage>
</organism>
<dbReference type="OrthoDB" id="7784409at2"/>
<evidence type="ECO:0000256" key="1">
    <source>
        <dbReference type="ARBA" id="ARBA00004167"/>
    </source>
</evidence>
<protein>
    <recommendedName>
        <fullName evidence="7">Translocation and assembly module TamB C-terminal domain-containing protein</fullName>
    </recommendedName>
</protein>
<dbReference type="InterPro" id="IPR007452">
    <property type="entry name" value="TamB_C"/>
</dbReference>
<dbReference type="eggNOG" id="COG2911">
    <property type="taxonomic scope" value="Bacteria"/>
</dbReference>
<dbReference type="GO" id="GO:0005886">
    <property type="term" value="C:plasma membrane"/>
    <property type="evidence" value="ECO:0007669"/>
    <property type="project" value="InterPro"/>
</dbReference>
<feature type="compositionally biased region" description="Polar residues" evidence="5">
    <location>
        <begin position="1"/>
        <end position="11"/>
    </location>
</feature>
<dbReference type="EMBL" id="AECZ01000030">
    <property type="protein sequence ID" value="EFL49919.1"/>
    <property type="molecule type" value="Genomic_DNA"/>
</dbReference>
<name>E1K0H6_SOLFR</name>
<evidence type="ECO:0000256" key="4">
    <source>
        <dbReference type="ARBA" id="ARBA00023136"/>
    </source>
</evidence>
<dbReference type="RefSeq" id="WP_005995868.1">
    <property type="nucleotide sequence ID" value="NZ_AECZ01000030.1"/>
</dbReference>
<gene>
    <name evidence="8" type="ORF">DesfrDRAFT_3376</name>
</gene>
<dbReference type="STRING" id="596151.DesfrDRAFT_3376"/>
<dbReference type="PANTHER" id="PTHR36985:SF1">
    <property type="entry name" value="TRANSLOCATION AND ASSEMBLY MODULE SUBUNIT TAMB"/>
    <property type="match status" value="1"/>
</dbReference>
<dbReference type="Proteomes" id="UP000006250">
    <property type="component" value="Unassembled WGS sequence"/>
</dbReference>
<keyword evidence="2 6" id="KW-0812">Transmembrane</keyword>
<keyword evidence="3 6" id="KW-1133">Transmembrane helix</keyword>
<proteinExistence type="predicted"/>
<dbReference type="PANTHER" id="PTHR36985">
    <property type="entry name" value="TRANSLOCATION AND ASSEMBLY MODULE SUBUNIT TAMB"/>
    <property type="match status" value="1"/>
</dbReference>
<comment type="caution">
    <text evidence="8">The sequence shown here is derived from an EMBL/GenBank/DDBJ whole genome shotgun (WGS) entry which is preliminary data.</text>
</comment>
<evidence type="ECO:0000256" key="2">
    <source>
        <dbReference type="ARBA" id="ARBA00022692"/>
    </source>
</evidence>
<evidence type="ECO:0000256" key="5">
    <source>
        <dbReference type="SAM" id="MobiDB-lite"/>
    </source>
</evidence>
<sequence length="1487" mass="148693">MPNSTSASDSPSKAGANAAPPRHPRPRRRFWRWLGFALAGLCALLLVGWGLLLTPFGLDLAARVAEQGIRAGSGLDARIENVSGTLPFSLNVGRFALADKKGTWLVVADARLSWSPLALLRGRVVINEIAAGTVRVRRAPDLPPAPEPPAMEWPPRFPRLPPILVDRLAVGRLILDKELAGQDAVIRIDGRLAESGAGAVGLALAAQRLDGDKPLSVNLAGSLNYADWKLAAKASLADAPGGLLAAALAGPDGGGLTVNLTGDGPLDAWKGTFTAALGGKEFLNADLGLGVPLRKNALAAFSVRLAVTPPPGLVPEAAAKLVGDHPGLSLAGRVGIVNDDLFLDELTANVAAGSLTAKAGLDATGKKMTATATVNLPDAAVIDPSLAGNAAVTIDASGPLNRPKLTARLTLGGLRAGPTSLRAATINATADPAGDLDGPFPGAGLTVTGNLDGLAGPEGTSLLGEALRLNAAADVAADGAVTAKKIALTGAGGAVTARDLRYAGNKIAGQLGISVADIAGAAGLAGLRLTGKLALTADIAADAAGKGKADLAVNLTGLAAREGADEAAKALAALLGASPDVAAKARFAASGARVESLTLHGKAVTLAASGDYDAASDGLSAKAALKAANLAVLEPALSEKSGGALSLDLAVAGTAAAPRLTVSAKGEGLVFGDLALSGLELAATGNDLAAAPNGTLSLSARREGESARFEAGYALRGTRLSVSNLRLAAPDTAFSGDAVVDTATGRVSGKLSGKAGSLAGIGRFAGQKLAGSLTLSATATAGKNGQGVVCDLTAAGLRLPGLAAANLTVAANLDDVTGNPRGKADIAAKGLAAGDLDLATLSLAAHGDGRALSARLDAKGTIPGGKPLTLATTIGLAPAGKGRRITVSSLDGSLDKQKFRLTAPATVTLDGATKRLDALALTFDKAKIEASANLSPRSVSGKASVTHLSLPMLASFGVTGLSGTGQASVSLAGSPARPEITAEVAVNDLSMASEKGSGLPTLAVTAKASVSGGKAEARVAVGPTGKKEAVTVTANLPVRFGLEPFAFDVPQNAPLSGRVTADSDLSQMAGLLAQANTRIVGRLTADMALGGTLAAPSVSGSMALAAKKLENADAGLVLHNLTFRANASGGTVTIAQASGQDGHGGTFTLTGKVGIEDPQNGPVDLKLKLNHLRVAGLDLARVTANGDLAVAGTLSQMRASGAVEIGPADINLPTSLPPDVVVIPVTYVNDPNAPKKKAKRHEPPAAARRVDLDITASLGQAVYVRGLGLESRWEGKVKVTGTAAAPVVVGKYYVAKGRVELFGSNLEISKGDVTFTGGTPPAPLLDILAENTSGDVTAGVSITGDATNPSIKLVSTPTLSHDEILSRILFGQSAKTLSPVQAAQLAQAAASLYAGGSPTSVLARTRRILGLDQLSLVSDGKGGGMASTVLKAGKEITKGVTVGVEQGMGAQSGAVSVEVQVTPNITVDSRVGADNKQGVGVNWKWDY</sequence>
<evidence type="ECO:0000256" key="3">
    <source>
        <dbReference type="ARBA" id="ARBA00022989"/>
    </source>
</evidence>
<accession>E1K0H6</accession>
<evidence type="ECO:0000313" key="9">
    <source>
        <dbReference type="Proteomes" id="UP000006250"/>
    </source>
</evidence>
<dbReference type="GO" id="GO:0097347">
    <property type="term" value="C:TAM protein secretion complex"/>
    <property type="evidence" value="ECO:0007669"/>
    <property type="project" value="TreeGrafter"/>
</dbReference>